<organism evidence="4 5">
    <name type="scientific">Carpinus fangiana</name>
    <dbReference type="NCBI Taxonomy" id="176857"/>
    <lineage>
        <taxon>Eukaryota</taxon>
        <taxon>Viridiplantae</taxon>
        <taxon>Streptophyta</taxon>
        <taxon>Embryophyta</taxon>
        <taxon>Tracheophyta</taxon>
        <taxon>Spermatophyta</taxon>
        <taxon>Magnoliopsida</taxon>
        <taxon>eudicotyledons</taxon>
        <taxon>Gunneridae</taxon>
        <taxon>Pentapetalae</taxon>
        <taxon>rosids</taxon>
        <taxon>fabids</taxon>
        <taxon>Fagales</taxon>
        <taxon>Betulaceae</taxon>
        <taxon>Carpinus</taxon>
    </lineage>
</organism>
<dbReference type="InterPro" id="IPR011989">
    <property type="entry name" value="ARM-like"/>
</dbReference>
<keyword evidence="5" id="KW-1185">Reference proteome</keyword>
<comment type="subcellular location">
    <subcellularLocation>
        <location evidence="1">Nucleus</location>
    </subcellularLocation>
</comment>
<dbReference type="InterPro" id="IPR057412">
    <property type="entry name" value="INTS4_C"/>
</dbReference>
<accession>A0A5N6RHZ9</accession>
<dbReference type="PANTHER" id="PTHR20938">
    <property type="entry name" value="INTEGRATOR COMPLEX SUBUNIT 4"/>
    <property type="match status" value="1"/>
</dbReference>
<protein>
    <recommendedName>
        <fullName evidence="3">Integrator complex subunit 4/Protein SIEL C-terminal Ig-like domain-containing protein</fullName>
    </recommendedName>
</protein>
<evidence type="ECO:0000313" key="4">
    <source>
        <dbReference type="EMBL" id="KAE8099104.1"/>
    </source>
</evidence>
<evidence type="ECO:0000256" key="2">
    <source>
        <dbReference type="ARBA" id="ARBA00023242"/>
    </source>
</evidence>
<dbReference type="SUPFAM" id="SSF48371">
    <property type="entry name" value="ARM repeat"/>
    <property type="match status" value="1"/>
</dbReference>
<dbReference type="Proteomes" id="UP000327013">
    <property type="component" value="Chromosome 7"/>
</dbReference>
<dbReference type="Pfam" id="PF25458">
    <property type="entry name" value="INTS4_C"/>
    <property type="match status" value="1"/>
</dbReference>
<dbReference type="GO" id="GO:0005768">
    <property type="term" value="C:endosome"/>
    <property type="evidence" value="ECO:0007669"/>
    <property type="project" value="TreeGrafter"/>
</dbReference>
<name>A0A5N6RHZ9_9ROSI</name>
<sequence>MAQHALLTCEQPLSSLSASLPDETLSPKTLASFRSLIIAPSTPESTISSIFETLTRSLKLSRDPVVLHQTLKLLSDIASQRPNLSRLVSDSVRSHSPLSSESTRLTAESLDVLASIGDRDGTLVELDDLSFVSLCFGPSVSVRSWLLRNAERFCIGPYVLLTLFLGFTKDPYPNVRKIALDGLVRLSKPGVIEDPGMIQGCYCRAVELLRDMEDCVRSAAVRAVSAWGLILVASNPEAKLYWSDDLFIELCSMGRDMSMEVRVEVFNALGKIEMVSEDILLQTLSKRVLGIAKKMRSLGQYPAEQFEILASSMAGVLVHGLEDEFYEVRKSACHSFCTLTIISAEFSGKALDLLMDVLNDDSIFVRLQALETMLHMATCGHLNVQGTHMHMFLGTLTDGNTIIRSTAQKILKLVKLPNIELFRLFVDGLIESLEKHPQDEADVFSALFHIGRNHGKFVVSIINEVSEELEPASEGKLGFDSARVAALLVLAISAPLSHKQHACSIPPRIFSYAVTLLGRISAALTDVMSQDALLTYLTQCSRSTRLSAREFNFRETEPGLPVIDIPNSTSNEVSDTVGTPLQLEEHGTSKLQPWTMTETMEVAGFQLEVHHEVMKAMNLILSKVKDIWPLILSGFTKDVLRTLRNFKEELAAFTSESLGSVGAVAFTLQYLRVIKHLAKVWEHFLPAKKLCSSGMEELDIVLGKLDIGLREMRSTFTGLSLEQELQILELILLTCTLRLCKVEICCHLSTLKKLSATLSDVNSILKSGSIEPSNFVSEVGKLVCLIGTSSSGTSCTPFMFKELLQHFSLKQLMLCGRLDQVRAELLVPDNDSENPLHFVSRLPVGIPCKITLHNISSENKLWLRMTLDDESTQFVFLDLNLFGSSAEIRKFTYVVPFYRTPNAISFTLRICLGMECLFENVLRVKKYGGPERELTYLCKEKEVCLSTII</sequence>
<dbReference type="InterPro" id="IPR016024">
    <property type="entry name" value="ARM-type_fold"/>
</dbReference>
<gene>
    <name evidence="4" type="ORF">FH972_017112</name>
</gene>
<dbReference type="AlphaFoldDB" id="A0A5N6RHZ9"/>
<keyword evidence="2" id="KW-0539">Nucleus</keyword>
<proteinExistence type="predicted"/>
<dbReference type="Gene3D" id="1.25.10.10">
    <property type="entry name" value="Leucine-rich Repeat Variant"/>
    <property type="match status" value="1"/>
</dbReference>
<feature type="domain" description="Integrator complex subunit 4/Protein SIEL C-terminal Ig-like" evidence="3">
    <location>
        <begin position="825"/>
        <end position="946"/>
    </location>
</feature>
<evidence type="ECO:0000256" key="1">
    <source>
        <dbReference type="ARBA" id="ARBA00004123"/>
    </source>
</evidence>
<dbReference type="EMBL" id="CM017327">
    <property type="protein sequence ID" value="KAE8099104.1"/>
    <property type="molecule type" value="Genomic_DNA"/>
</dbReference>
<evidence type="ECO:0000259" key="3">
    <source>
        <dbReference type="Pfam" id="PF25458"/>
    </source>
</evidence>
<dbReference type="OrthoDB" id="18190at2759"/>
<reference evidence="4 5" key="1">
    <citation type="submission" date="2019-06" db="EMBL/GenBank/DDBJ databases">
        <title>A chromosomal-level reference genome of Carpinus fangiana (Coryloideae, Betulaceae).</title>
        <authorList>
            <person name="Yang X."/>
            <person name="Wang Z."/>
            <person name="Zhang L."/>
            <person name="Hao G."/>
            <person name="Liu J."/>
            <person name="Yang Y."/>
        </authorList>
    </citation>
    <scope>NUCLEOTIDE SEQUENCE [LARGE SCALE GENOMIC DNA]</scope>
    <source>
        <strain evidence="4">Cfa_2016G</strain>
        <tissue evidence="4">Leaf</tissue>
    </source>
</reference>
<dbReference type="PANTHER" id="PTHR20938:SF0">
    <property type="entry name" value="INTEGRATOR COMPLEX SUBUNIT 4"/>
    <property type="match status" value="1"/>
</dbReference>
<dbReference type="GO" id="GO:0005634">
    <property type="term" value="C:nucleus"/>
    <property type="evidence" value="ECO:0007669"/>
    <property type="project" value="UniProtKB-SubCell"/>
</dbReference>
<dbReference type="GO" id="GO:0010496">
    <property type="term" value="P:intercellular transport"/>
    <property type="evidence" value="ECO:0007669"/>
    <property type="project" value="TreeGrafter"/>
</dbReference>
<evidence type="ECO:0000313" key="5">
    <source>
        <dbReference type="Proteomes" id="UP000327013"/>
    </source>
</evidence>